<organism evidence="2 3">
    <name type="scientific">Rhizopus oryzae</name>
    <name type="common">Mucormycosis agent</name>
    <name type="synonym">Rhizopus arrhizus var. delemar</name>
    <dbReference type="NCBI Taxonomy" id="64495"/>
    <lineage>
        <taxon>Eukaryota</taxon>
        <taxon>Fungi</taxon>
        <taxon>Fungi incertae sedis</taxon>
        <taxon>Mucoromycota</taxon>
        <taxon>Mucoromycotina</taxon>
        <taxon>Mucoromycetes</taxon>
        <taxon>Mucorales</taxon>
        <taxon>Mucorineae</taxon>
        <taxon>Rhizopodaceae</taxon>
        <taxon>Rhizopus</taxon>
    </lineage>
</organism>
<evidence type="ECO:0000313" key="2">
    <source>
        <dbReference type="EMBL" id="KAG1302254.1"/>
    </source>
</evidence>
<comment type="caution">
    <text evidence="2">The sequence shown here is derived from an EMBL/GenBank/DDBJ whole genome shotgun (WGS) entry which is preliminary data.</text>
</comment>
<name>A0A9P7BMI2_RHIOR</name>
<dbReference type="Proteomes" id="UP000716291">
    <property type="component" value="Unassembled WGS sequence"/>
</dbReference>
<keyword evidence="1" id="KW-0732">Signal</keyword>
<dbReference type="EMBL" id="JAANQT010002537">
    <property type="protein sequence ID" value="KAG1302254.1"/>
    <property type="molecule type" value="Genomic_DNA"/>
</dbReference>
<feature type="chain" id="PRO_5040303687" evidence="1">
    <location>
        <begin position="20"/>
        <end position="114"/>
    </location>
</feature>
<reference evidence="2" key="1">
    <citation type="journal article" date="2020" name="Microb. Genom.">
        <title>Genetic diversity of clinical and environmental Mucorales isolates obtained from an investigation of mucormycosis cases among solid organ transplant recipients.</title>
        <authorList>
            <person name="Nguyen M.H."/>
            <person name="Kaul D."/>
            <person name="Muto C."/>
            <person name="Cheng S.J."/>
            <person name="Richter R.A."/>
            <person name="Bruno V.M."/>
            <person name="Liu G."/>
            <person name="Beyhan S."/>
            <person name="Sundermann A.J."/>
            <person name="Mounaud S."/>
            <person name="Pasculle A.W."/>
            <person name="Nierman W.C."/>
            <person name="Driscoll E."/>
            <person name="Cumbie R."/>
            <person name="Clancy C.J."/>
            <person name="Dupont C.L."/>
        </authorList>
    </citation>
    <scope>NUCLEOTIDE SEQUENCE</scope>
    <source>
        <strain evidence="2">GL11</strain>
    </source>
</reference>
<evidence type="ECO:0000313" key="3">
    <source>
        <dbReference type="Proteomes" id="UP000716291"/>
    </source>
</evidence>
<gene>
    <name evidence="2" type="ORF">G6F64_011087</name>
</gene>
<feature type="signal peptide" evidence="1">
    <location>
        <begin position="1"/>
        <end position="19"/>
    </location>
</feature>
<evidence type="ECO:0000256" key="1">
    <source>
        <dbReference type="SAM" id="SignalP"/>
    </source>
</evidence>
<accession>A0A9P7BMI2</accession>
<protein>
    <submittedName>
        <fullName evidence="2">Uncharacterized protein</fullName>
    </submittedName>
</protein>
<keyword evidence="3" id="KW-1185">Reference proteome</keyword>
<proteinExistence type="predicted"/>
<sequence>MNLTQLLIALITFGAIVYAAPTTSKEKRPKGKFNLGLEGNLDLEGDLGLFGDRLISSPFSEYEVAIVPAPAAPAAPAPAAPASAPVPAPVALAANDLRNPSGDSVIVVVDAKNH</sequence>
<dbReference type="AlphaFoldDB" id="A0A9P7BMI2"/>